<keyword evidence="6" id="KW-0902">Two-component regulatory system</keyword>
<keyword evidence="4" id="KW-0808">Transferase</keyword>
<keyword evidence="7" id="KW-0472">Membrane</keyword>
<evidence type="ECO:0000256" key="3">
    <source>
        <dbReference type="ARBA" id="ARBA00022553"/>
    </source>
</evidence>
<keyword evidence="10" id="KW-1185">Reference proteome</keyword>
<dbReference type="AlphaFoldDB" id="A0A3P2AAP6"/>
<dbReference type="Proteomes" id="UP000279562">
    <property type="component" value="Unassembled WGS sequence"/>
</dbReference>
<dbReference type="GO" id="GO:0005886">
    <property type="term" value="C:plasma membrane"/>
    <property type="evidence" value="ECO:0007669"/>
    <property type="project" value="TreeGrafter"/>
</dbReference>
<dbReference type="InterPro" id="IPR004358">
    <property type="entry name" value="Sig_transdc_His_kin-like_C"/>
</dbReference>
<comment type="catalytic activity">
    <reaction evidence="1">
        <text>ATP + protein L-histidine = ADP + protein N-phospho-L-histidine.</text>
        <dbReference type="EC" id="2.7.13.3"/>
    </reaction>
</comment>
<dbReference type="GO" id="GO:0004721">
    <property type="term" value="F:phosphoprotein phosphatase activity"/>
    <property type="evidence" value="ECO:0007669"/>
    <property type="project" value="TreeGrafter"/>
</dbReference>
<evidence type="ECO:0000256" key="5">
    <source>
        <dbReference type="ARBA" id="ARBA00022777"/>
    </source>
</evidence>
<keyword evidence="5 9" id="KW-0418">Kinase</keyword>
<dbReference type="Pfam" id="PF00512">
    <property type="entry name" value="HisKA"/>
    <property type="match status" value="1"/>
</dbReference>
<protein>
    <recommendedName>
        <fullName evidence="2">histidine kinase</fullName>
        <ecNumber evidence="2">2.7.13.3</ecNumber>
    </recommendedName>
</protein>
<evidence type="ECO:0000256" key="4">
    <source>
        <dbReference type="ARBA" id="ARBA00022679"/>
    </source>
</evidence>
<dbReference type="RefSeq" id="WP_125238569.1">
    <property type="nucleotide sequence ID" value="NZ_RQYF01000009.1"/>
</dbReference>
<accession>A0A3P2AAP6</accession>
<dbReference type="Pfam" id="PF02518">
    <property type="entry name" value="HATPase_c"/>
    <property type="match status" value="1"/>
</dbReference>
<feature type="transmembrane region" description="Helical" evidence="7">
    <location>
        <begin position="6"/>
        <end position="27"/>
    </location>
</feature>
<feature type="transmembrane region" description="Helical" evidence="7">
    <location>
        <begin position="173"/>
        <end position="193"/>
    </location>
</feature>
<dbReference type="InterPro" id="IPR005467">
    <property type="entry name" value="His_kinase_dom"/>
</dbReference>
<dbReference type="InterPro" id="IPR050351">
    <property type="entry name" value="BphY/WalK/GraS-like"/>
</dbReference>
<keyword evidence="3" id="KW-0597">Phosphoprotein</keyword>
<reference evidence="9 10" key="1">
    <citation type="submission" date="2018-11" db="EMBL/GenBank/DDBJ databases">
        <title>Genomes From Bacteria Associated with the Canine Oral Cavity: a Test Case for Automated Genome-Based Taxonomic Assignment.</title>
        <authorList>
            <person name="Coil D.A."/>
            <person name="Jospin G."/>
            <person name="Darling A.E."/>
            <person name="Wallis C."/>
            <person name="Davis I.J."/>
            <person name="Harris S."/>
            <person name="Eisen J.A."/>
            <person name="Holcombe L.J."/>
            <person name="O'Flynn C."/>
        </authorList>
    </citation>
    <scope>NUCLEOTIDE SEQUENCE [LARGE SCALE GENOMIC DNA]</scope>
    <source>
        <strain evidence="9 10">OH1047_COT-310</strain>
    </source>
</reference>
<proteinExistence type="predicted"/>
<evidence type="ECO:0000256" key="7">
    <source>
        <dbReference type="SAM" id="Phobius"/>
    </source>
</evidence>
<evidence type="ECO:0000313" key="9">
    <source>
        <dbReference type="EMBL" id="RRD92572.1"/>
    </source>
</evidence>
<evidence type="ECO:0000313" key="10">
    <source>
        <dbReference type="Proteomes" id="UP000279562"/>
    </source>
</evidence>
<dbReference type="InterPro" id="IPR003594">
    <property type="entry name" value="HATPase_dom"/>
</dbReference>
<feature type="domain" description="Histidine kinase" evidence="8">
    <location>
        <begin position="212"/>
        <end position="431"/>
    </location>
</feature>
<dbReference type="InterPro" id="IPR003661">
    <property type="entry name" value="HisK_dim/P_dom"/>
</dbReference>
<dbReference type="PRINTS" id="PR00344">
    <property type="entry name" value="BCTRLSENSOR"/>
</dbReference>
<dbReference type="InterPro" id="IPR036097">
    <property type="entry name" value="HisK_dim/P_sf"/>
</dbReference>
<dbReference type="InterPro" id="IPR036890">
    <property type="entry name" value="HATPase_C_sf"/>
</dbReference>
<evidence type="ECO:0000256" key="1">
    <source>
        <dbReference type="ARBA" id="ARBA00000085"/>
    </source>
</evidence>
<dbReference type="Gene3D" id="3.30.565.10">
    <property type="entry name" value="Histidine kinase-like ATPase, C-terminal domain"/>
    <property type="match status" value="1"/>
</dbReference>
<dbReference type="EC" id="2.7.13.3" evidence="2"/>
<dbReference type="PROSITE" id="PS50109">
    <property type="entry name" value="HIS_KIN"/>
    <property type="match status" value="1"/>
</dbReference>
<dbReference type="GO" id="GO:0016036">
    <property type="term" value="P:cellular response to phosphate starvation"/>
    <property type="evidence" value="ECO:0007669"/>
    <property type="project" value="TreeGrafter"/>
</dbReference>
<name>A0A3P2AAP6_9BACE</name>
<dbReference type="SMART" id="SM00388">
    <property type="entry name" value="HisKA"/>
    <property type="match status" value="1"/>
</dbReference>
<evidence type="ECO:0000256" key="2">
    <source>
        <dbReference type="ARBA" id="ARBA00012438"/>
    </source>
</evidence>
<dbReference type="SUPFAM" id="SSF47384">
    <property type="entry name" value="Homodimeric domain of signal transducing histidine kinase"/>
    <property type="match status" value="1"/>
</dbReference>
<dbReference type="CDD" id="cd00082">
    <property type="entry name" value="HisKA"/>
    <property type="match status" value="1"/>
</dbReference>
<keyword evidence="7" id="KW-0812">Transmembrane</keyword>
<dbReference type="EMBL" id="RQYF01000009">
    <property type="protein sequence ID" value="RRD92572.1"/>
    <property type="molecule type" value="Genomic_DNA"/>
</dbReference>
<dbReference type="SUPFAM" id="SSF55874">
    <property type="entry name" value="ATPase domain of HSP90 chaperone/DNA topoisomerase II/histidine kinase"/>
    <property type="match status" value="1"/>
</dbReference>
<sequence length="434" mass="49081">MKKSALVFAFTISGIVVLFALQSVWLYNTYRLIKNDILIECNGIIEEALDTEVTMIAKYLPEGTEIIGGPHNDSIPKVTYLYDGISKLGQKFSLYRMDSITQNLLKKNNIDTDFDIRIINPKTKEVYETSKKRFNASFVTIKSKTIPIKLDWSQGVEFILNNPQGVILERMGLLLISTALMVIFIIGCIAYQINIISRLKRIFRAREDFSYAMIHDMKTPLTTISMALDLLSKGRLDANPEMKARYCKIAEAETDRLLNLTNKVLTLSKLENHKLEITKSVVELRPMLKRLTDKFAASASKPVHFNIDLKVEEVYADEGYLEEVISNLIDNSIKYSGNSVDIEISSEKNEQYTIVKVYDNGLGIPEKHLRAIFEKYERGAASGRNRKGGAAGFGLGLNFAYRVVEAHEGKLLVSSIEGDFTEFSIYLPEILEEI</sequence>
<evidence type="ECO:0000259" key="8">
    <source>
        <dbReference type="PROSITE" id="PS50109"/>
    </source>
</evidence>
<dbReference type="PANTHER" id="PTHR45453:SF1">
    <property type="entry name" value="PHOSPHATE REGULON SENSOR PROTEIN PHOR"/>
    <property type="match status" value="1"/>
</dbReference>
<keyword evidence="7" id="KW-1133">Transmembrane helix</keyword>
<dbReference type="GO" id="GO:0000155">
    <property type="term" value="F:phosphorelay sensor kinase activity"/>
    <property type="evidence" value="ECO:0007669"/>
    <property type="project" value="InterPro"/>
</dbReference>
<dbReference type="Gene3D" id="1.10.287.130">
    <property type="match status" value="1"/>
</dbReference>
<comment type="caution">
    <text evidence="9">The sequence shown here is derived from an EMBL/GenBank/DDBJ whole genome shotgun (WGS) entry which is preliminary data.</text>
</comment>
<dbReference type="PANTHER" id="PTHR45453">
    <property type="entry name" value="PHOSPHATE REGULON SENSOR PROTEIN PHOR"/>
    <property type="match status" value="1"/>
</dbReference>
<organism evidence="9 10">
    <name type="scientific">Prevotella heparinolytica</name>
    <dbReference type="NCBI Taxonomy" id="28113"/>
    <lineage>
        <taxon>Bacteria</taxon>
        <taxon>Pseudomonadati</taxon>
        <taxon>Bacteroidota</taxon>
        <taxon>Bacteroidia</taxon>
        <taxon>Bacteroidales</taxon>
        <taxon>Bacteroidaceae</taxon>
        <taxon>Bacteroides</taxon>
    </lineage>
</organism>
<dbReference type="CDD" id="cd00075">
    <property type="entry name" value="HATPase"/>
    <property type="match status" value="1"/>
</dbReference>
<dbReference type="SMART" id="SM00387">
    <property type="entry name" value="HATPase_c"/>
    <property type="match status" value="1"/>
</dbReference>
<evidence type="ECO:0000256" key="6">
    <source>
        <dbReference type="ARBA" id="ARBA00023012"/>
    </source>
</evidence>
<gene>
    <name evidence="9" type="ORF">EII33_03580</name>
</gene>